<proteinExistence type="inferred from homology"/>
<dbReference type="Proteomes" id="UP001341840">
    <property type="component" value="Unassembled WGS sequence"/>
</dbReference>
<dbReference type="PANTHER" id="PTHR11926:SF1530">
    <property type="entry name" value="EF-HAND DOMAIN-CONTAINING PROTEIN"/>
    <property type="match status" value="1"/>
</dbReference>
<reference evidence="3 4" key="1">
    <citation type="journal article" date="2023" name="Plants (Basel)">
        <title>Bridging the Gap: Combining Genomics and Transcriptomics Approaches to Understand Stylosanthes scabra, an Orphan Legume from the Brazilian Caatinga.</title>
        <authorList>
            <person name="Ferreira-Neto J.R.C."/>
            <person name="da Silva M.D."/>
            <person name="Binneck E."/>
            <person name="de Melo N.F."/>
            <person name="da Silva R.H."/>
            <person name="de Melo A.L.T.M."/>
            <person name="Pandolfi V."/>
            <person name="Bustamante F.O."/>
            <person name="Brasileiro-Vidal A.C."/>
            <person name="Benko-Iseppon A.M."/>
        </authorList>
    </citation>
    <scope>NUCLEOTIDE SEQUENCE [LARGE SCALE GENOMIC DNA]</scope>
    <source>
        <tissue evidence="3">Leaves</tissue>
    </source>
</reference>
<dbReference type="PROSITE" id="PS00018">
    <property type="entry name" value="EF_HAND_1"/>
    <property type="match status" value="1"/>
</dbReference>
<comment type="similarity">
    <text evidence="1">Belongs to the UDP-glycosyltransferase family.</text>
</comment>
<keyword evidence="2" id="KW-0808">Transferase</keyword>
<evidence type="ECO:0000313" key="4">
    <source>
        <dbReference type="Proteomes" id="UP001341840"/>
    </source>
</evidence>
<dbReference type="Gene3D" id="3.40.50.2000">
    <property type="entry name" value="Glycogen Phosphorylase B"/>
    <property type="match status" value="2"/>
</dbReference>
<dbReference type="Pfam" id="PF00201">
    <property type="entry name" value="UDPGT"/>
    <property type="match status" value="1"/>
</dbReference>
<dbReference type="CDD" id="cd03784">
    <property type="entry name" value="GT1_Gtf-like"/>
    <property type="match status" value="1"/>
</dbReference>
<evidence type="ECO:0000256" key="1">
    <source>
        <dbReference type="ARBA" id="ARBA00009995"/>
    </source>
</evidence>
<dbReference type="InterPro" id="IPR018247">
    <property type="entry name" value="EF_Hand_1_Ca_BS"/>
</dbReference>
<dbReference type="InterPro" id="IPR002213">
    <property type="entry name" value="UDP_glucos_trans"/>
</dbReference>
<comment type="caution">
    <text evidence="3">The sequence shown here is derived from an EMBL/GenBank/DDBJ whole genome shotgun (WGS) entry which is preliminary data.</text>
</comment>
<protein>
    <submittedName>
        <fullName evidence="3">Uncharacterized protein</fullName>
    </submittedName>
</protein>
<dbReference type="PANTHER" id="PTHR11926">
    <property type="entry name" value="GLUCOSYL/GLUCURONOSYL TRANSFERASES"/>
    <property type="match status" value="1"/>
</dbReference>
<sequence>MSVPTVLVLPSPAQGHVNPMMIFSQRLLENGCNIIFINTEFAHNKVLSSMGNQQGSVTGGSSQIKLMSIPDGLGPDADRNNLGELFISILNNMPAMLEKLIEDLRLNDGVTVSCIVADFLMAWALEVANKIGIKGVLFYPASAAMLALQCSIPKLIEDGIIDSNGLPITEKRFQLSPSIPPMDTGLIWWAKISDTITEKKIFNVIVHCMQTLELTDWWLCNSTPELEPGALSYVPKLLPIGALLRDVTEDQSLGQFWEEDHSCIRWLDQQPHASVIYVAFGSTTLFDKKQFTELALGLELTNRPFLWVVRQDSDSDSDSNCKNKVSLPNEFKGNQGKINGWAPQEKVLRHPAIACFISHCGWNSTVEGLSNGVPFLCWPYFTDQFFNRTYICDELKVGLRFDSDENGLISRVEIKVKVKKLLGDENIRLKANEVKKKLRKEIDDGGRSSENLNKFIKWLKD</sequence>
<evidence type="ECO:0000313" key="3">
    <source>
        <dbReference type="EMBL" id="MED6110907.1"/>
    </source>
</evidence>
<organism evidence="3 4">
    <name type="scientific">Stylosanthes scabra</name>
    <dbReference type="NCBI Taxonomy" id="79078"/>
    <lineage>
        <taxon>Eukaryota</taxon>
        <taxon>Viridiplantae</taxon>
        <taxon>Streptophyta</taxon>
        <taxon>Embryophyta</taxon>
        <taxon>Tracheophyta</taxon>
        <taxon>Spermatophyta</taxon>
        <taxon>Magnoliopsida</taxon>
        <taxon>eudicotyledons</taxon>
        <taxon>Gunneridae</taxon>
        <taxon>Pentapetalae</taxon>
        <taxon>rosids</taxon>
        <taxon>fabids</taxon>
        <taxon>Fabales</taxon>
        <taxon>Fabaceae</taxon>
        <taxon>Papilionoideae</taxon>
        <taxon>50 kb inversion clade</taxon>
        <taxon>dalbergioids sensu lato</taxon>
        <taxon>Dalbergieae</taxon>
        <taxon>Pterocarpus clade</taxon>
        <taxon>Stylosanthes</taxon>
    </lineage>
</organism>
<evidence type="ECO:0000256" key="2">
    <source>
        <dbReference type="ARBA" id="ARBA00022679"/>
    </source>
</evidence>
<keyword evidence="4" id="KW-1185">Reference proteome</keyword>
<name>A0ABU6QH91_9FABA</name>
<gene>
    <name evidence="3" type="ORF">PIB30_047323</name>
</gene>
<accession>A0ABU6QH91</accession>
<dbReference type="EMBL" id="JASCZI010000302">
    <property type="protein sequence ID" value="MED6110907.1"/>
    <property type="molecule type" value="Genomic_DNA"/>
</dbReference>
<dbReference type="SUPFAM" id="SSF53756">
    <property type="entry name" value="UDP-Glycosyltransferase/glycogen phosphorylase"/>
    <property type="match status" value="1"/>
</dbReference>